<accession>A0A834XEH3</accession>
<evidence type="ECO:0000313" key="1">
    <source>
        <dbReference type="EMBL" id="KAF7843955.1"/>
    </source>
</evidence>
<name>A0A834XEH3_9FABA</name>
<protein>
    <submittedName>
        <fullName evidence="1">Uncharacterized protein</fullName>
    </submittedName>
</protein>
<sequence length="74" mass="8473">MDRDEKYLPYLKCYEKRKKPSKGRNTNPKIARPLVEIERRSKTIVLLIVNAACRRPQRHLPSSSTLLAAAVVAL</sequence>
<comment type="caution">
    <text evidence="1">The sequence shown here is derived from an EMBL/GenBank/DDBJ whole genome shotgun (WGS) entry which is preliminary data.</text>
</comment>
<evidence type="ECO:0000313" key="2">
    <source>
        <dbReference type="Proteomes" id="UP000634136"/>
    </source>
</evidence>
<organism evidence="1 2">
    <name type="scientific">Senna tora</name>
    <dbReference type="NCBI Taxonomy" id="362788"/>
    <lineage>
        <taxon>Eukaryota</taxon>
        <taxon>Viridiplantae</taxon>
        <taxon>Streptophyta</taxon>
        <taxon>Embryophyta</taxon>
        <taxon>Tracheophyta</taxon>
        <taxon>Spermatophyta</taxon>
        <taxon>Magnoliopsida</taxon>
        <taxon>eudicotyledons</taxon>
        <taxon>Gunneridae</taxon>
        <taxon>Pentapetalae</taxon>
        <taxon>rosids</taxon>
        <taxon>fabids</taxon>
        <taxon>Fabales</taxon>
        <taxon>Fabaceae</taxon>
        <taxon>Caesalpinioideae</taxon>
        <taxon>Cassia clade</taxon>
        <taxon>Senna</taxon>
    </lineage>
</organism>
<keyword evidence="2" id="KW-1185">Reference proteome</keyword>
<dbReference type="Proteomes" id="UP000634136">
    <property type="component" value="Unassembled WGS sequence"/>
</dbReference>
<proteinExistence type="predicted"/>
<dbReference type="EMBL" id="JAAIUW010000001">
    <property type="protein sequence ID" value="KAF7843955.1"/>
    <property type="molecule type" value="Genomic_DNA"/>
</dbReference>
<reference evidence="1" key="1">
    <citation type="submission" date="2020-09" db="EMBL/GenBank/DDBJ databases">
        <title>Genome-Enabled Discovery of Anthraquinone Biosynthesis in Senna tora.</title>
        <authorList>
            <person name="Kang S.-H."/>
            <person name="Pandey R.P."/>
            <person name="Lee C.-M."/>
            <person name="Sim J.-S."/>
            <person name="Jeong J.-T."/>
            <person name="Choi B.-S."/>
            <person name="Jung M."/>
            <person name="Ginzburg D."/>
            <person name="Zhao K."/>
            <person name="Won S.Y."/>
            <person name="Oh T.-J."/>
            <person name="Yu Y."/>
            <person name="Kim N.-H."/>
            <person name="Lee O.R."/>
            <person name="Lee T.-H."/>
            <person name="Bashyal P."/>
            <person name="Kim T.-S."/>
            <person name="Lee W.-H."/>
            <person name="Kawkins C."/>
            <person name="Kim C.-K."/>
            <person name="Kim J.S."/>
            <person name="Ahn B.O."/>
            <person name="Rhee S.Y."/>
            <person name="Sohng J.K."/>
        </authorList>
    </citation>
    <scope>NUCLEOTIDE SEQUENCE</scope>
    <source>
        <tissue evidence="1">Leaf</tissue>
    </source>
</reference>
<gene>
    <name evidence="1" type="ORF">G2W53_000860</name>
</gene>
<dbReference type="AlphaFoldDB" id="A0A834XEH3"/>